<evidence type="ECO:0000259" key="2">
    <source>
        <dbReference type="Pfam" id="PF17675"/>
    </source>
</evidence>
<protein>
    <recommendedName>
        <fullName evidence="2">Atg6/beclin coiled-coil domain-containing protein</fullName>
    </recommendedName>
</protein>
<dbReference type="Gene3D" id="6.10.250.3110">
    <property type="match status" value="1"/>
</dbReference>
<name>A0AAD5WCY5_PARTN</name>
<organism evidence="3 4">
    <name type="scientific">Parelaphostrongylus tenuis</name>
    <name type="common">Meningeal worm</name>
    <dbReference type="NCBI Taxonomy" id="148309"/>
    <lineage>
        <taxon>Eukaryota</taxon>
        <taxon>Metazoa</taxon>
        <taxon>Ecdysozoa</taxon>
        <taxon>Nematoda</taxon>
        <taxon>Chromadorea</taxon>
        <taxon>Rhabditida</taxon>
        <taxon>Rhabditina</taxon>
        <taxon>Rhabditomorpha</taxon>
        <taxon>Strongyloidea</taxon>
        <taxon>Metastrongylidae</taxon>
        <taxon>Parelaphostrongylus</taxon>
    </lineage>
</organism>
<feature type="coiled-coil region" evidence="1">
    <location>
        <begin position="79"/>
        <end position="153"/>
    </location>
</feature>
<evidence type="ECO:0000313" key="3">
    <source>
        <dbReference type="EMBL" id="KAJ1366065.1"/>
    </source>
</evidence>
<dbReference type="AlphaFoldDB" id="A0AAD5WCY5"/>
<keyword evidence="4" id="KW-1185">Reference proteome</keyword>
<sequence>MSAGKTRSLMCLNCQSPMRVDLKAKPEKEKNSLDEASTADLAGQSWNLMELICSAEVPSNAPICKECSDELLVGMDQQLQLLEDDCAVYRQLIDSLKEKYSSADIASYKQTLRNLKDEERALKAQFDQLCLEEERLDAELMEKRASLEKKTEEEAKTWLQFRDNHR</sequence>
<evidence type="ECO:0000256" key="1">
    <source>
        <dbReference type="SAM" id="Coils"/>
    </source>
</evidence>
<evidence type="ECO:0000313" key="4">
    <source>
        <dbReference type="Proteomes" id="UP001196413"/>
    </source>
</evidence>
<dbReference type="EMBL" id="JAHQIW010005455">
    <property type="protein sequence ID" value="KAJ1366065.1"/>
    <property type="molecule type" value="Genomic_DNA"/>
</dbReference>
<feature type="domain" description="Atg6/beclin coiled-coil" evidence="2">
    <location>
        <begin position="62"/>
        <end position="165"/>
    </location>
</feature>
<dbReference type="Proteomes" id="UP001196413">
    <property type="component" value="Unassembled WGS sequence"/>
</dbReference>
<gene>
    <name evidence="3" type="ORF">KIN20_026648</name>
</gene>
<reference evidence="3" key="1">
    <citation type="submission" date="2021-06" db="EMBL/GenBank/DDBJ databases">
        <title>Parelaphostrongylus tenuis whole genome reference sequence.</title>
        <authorList>
            <person name="Garwood T.J."/>
            <person name="Larsen P.A."/>
            <person name="Fountain-Jones N.M."/>
            <person name="Garbe J.R."/>
            <person name="Macchietto M.G."/>
            <person name="Kania S.A."/>
            <person name="Gerhold R.W."/>
            <person name="Richards J.E."/>
            <person name="Wolf T.M."/>
        </authorList>
    </citation>
    <scope>NUCLEOTIDE SEQUENCE</scope>
    <source>
        <strain evidence="3">MNPRO001-30</strain>
        <tissue evidence="3">Meninges</tissue>
    </source>
</reference>
<keyword evidence="1" id="KW-0175">Coiled coil</keyword>
<accession>A0AAD5WCY5</accession>
<dbReference type="Pfam" id="PF17675">
    <property type="entry name" value="APG6_N"/>
    <property type="match status" value="1"/>
</dbReference>
<proteinExistence type="predicted"/>
<comment type="caution">
    <text evidence="3">The sequence shown here is derived from an EMBL/GenBank/DDBJ whole genome shotgun (WGS) entry which is preliminary data.</text>
</comment>
<dbReference type="InterPro" id="IPR041691">
    <property type="entry name" value="Atg6/beclin_CC"/>
</dbReference>